<name>A0A7G9WIL9_9FIRM</name>
<dbReference type="SUPFAM" id="SSF52172">
    <property type="entry name" value="CheY-like"/>
    <property type="match status" value="1"/>
</dbReference>
<evidence type="ECO:0000313" key="10">
    <source>
        <dbReference type="Proteomes" id="UP000516046"/>
    </source>
</evidence>
<dbReference type="SMART" id="SM00448">
    <property type="entry name" value="REC"/>
    <property type="match status" value="1"/>
</dbReference>
<dbReference type="PRINTS" id="PR00032">
    <property type="entry name" value="HTHARAC"/>
</dbReference>
<dbReference type="InterPro" id="IPR011006">
    <property type="entry name" value="CheY-like_superfamily"/>
</dbReference>
<proteinExistence type="predicted"/>
<dbReference type="Gene3D" id="3.40.50.2300">
    <property type="match status" value="1"/>
</dbReference>
<dbReference type="PROSITE" id="PS50110">
    <property type="entry name" value="RESPONSE_REGULATORY"/>
    <property type="match status" value="1"/>
</dbReference>
<dbReference type="AlphaFoldDB" id="A0A7G9WIL9"/>
<dbReference type="InterPro" id="IPR018060">
    <property type="entry name" value="HTH_AraC"/>
</dbReference>
<keyword evidence="2" id="KW-0805">Transcription regulation</keyword>
<accession>A0A7G9WIL9</accession>
<dbReference type="PANTHER" id="PTHR43280">
    <property type="entry name" value="ARAC-FAMILY TRANSCRIPTIONAL REGULATOR"/>
    <property type="match status" value="1"/>
</dbReference>
<sequence>MRVLVVDDEKVGRNGICFLLRELDENFEIYEAENGKNAVALLQQISFDILLTDIKMPFMNGLELSKESKRLQKELQIIIFSGYNDFAFAKQAIQYGVSDYVLKPVDPEEFREAMERVTANVTERKKLLEVKKQLYKIESNYYLQQYLRQGTAADLQKAGEFADISLWQNCSCLFVAESSAPIFAEDQQWFRETDFQQSLHCLVYSLVLQDTRAAFLLGQPFPCSRRMLAQTAQQYLEKRSGQPVLLAFSGQLSGPEELTKTFRGLVRLLGSNADSDSHLLQLEAAAKPVHPDKALLTQMFEQLQESARRGDVALLWKSFYDMRSSFLETVDMPVNAADKFSASTTLHLLWNTSATDSDSRSAVLEELYRAKTLPQVCALLHQSICAYERNSRIGQDSARADVNMVKAYISQHYDEDLSVEALAEKVYLSPGYLSVIFKKETGQNLNSYIRAYRLAQAKCLLETTNMKIVQVCQKTGFTNVSYFCKRFREHFGTSPHRFRMAENENE</sequence>
<feature type="modified residue" description="4-aspartylphosphate" evidence="6">
    <location>
        <position position="53"/>
    </location>
</feature>
<keyword evidence="4" id="KW-0804">Transcription</keyword>
<evidence type="ECO:0000256" key="4">
    <source>
        <dbReference type="ARBA" id="ARBA00023163"/>
    </source>
</evidence>
<dbReference type="KEGG" id="caml:H6X83_02440"/>
<reference evidence="9 10" key="1">
    <citation type="submission" date="2020-08" db="EMBL/GenBank/DDBJ databases">
        <authorList>
            <person name="Ren C."/>
            <person name="Gu Y."/>
            <person name="Xu Y."/>
        </authorList>
    </citation>
    <scope>NUCLEOTIDE SEQUENCE [LARGE SCALE GENOMIC DNA]</scope>
    <source>
        <strain evidence="9 10">LBM18003</strain>
    </source>
</reference>
<evidence type="ECO:0000256" key="3">
    <source>
        <dbReference type="ARBA" id="ARBA00023125"/>
    </source>
</evidence>
<dbReference type="Pfam" id="PF00072">
    <property type="entry name" value="Response_reg"/>
    <property type="match status" value="1"/>
</dbReference>
<evidence type="ECO:0000256" key="1">
    <source>
        <dbReference type="ARBA" id="ARBA00018672"/>
    </source>
</evidence>
<organism evidence="9 10">
    <name type="scientific">Caproicibacterium amylolyticum</name>
    <dbReference type="NCBI Taxonomy" id="2766537"/>
    <lineage>
        <taxon>Bacteria</taxon>
        <taxon>Bacillati</taxon>
        <taxon>Bacillota</taxon>
        <taxon>Clostridia</taxon>
        <taxon>Eubacteriales</taxon>
        <taxon>Oscillospiraceae</taxon>
        <taxon>Caproicibacterium</taxon>
    </lineage>
</organism>
<evidence type="ECO:0000256" key="2">
    <source>
        <dbReference type="ARBA" id="ARBA00023015"/>
    </source>
</evidence>
<dbReference type="EMBL" id="CP060696">
    <property type="protein sequence ID" value="QNO18531.1"/>
    <property type="molecule type" value="Genomic_DNA"/>
</dbReference>
<dbReference type="InterPro" id="IPR009057">
    <property type="entry name" value="Homeodomain-like_sf"/>
</dbReference>
<protein>
    <recommendedName>
        <fullName evidence="1">Stage 0 sporulation protein A homolog</fullName>
    </recommendedName>
</protein>
<keyword evidence="10" id="KW-1185">Reference proteome</keyword>
<dbReference type="SMART" id="SM00342">
    <property type="entry name" value="HTH_ARAC"/>
    <property type="match status" value="1"/>
</dbReference>
<dbReference type="GO" id="GO:0003700">
    <property type="term" value="F:DNA-binding transcription factor activity"/>
    <property type="evidence" value="ECO:0007669"/>
    <property type="project" value="InterPro"/>
</dbReference>
<evidence type="ECO:0000256" key="5">
    <source>
        <dbReference type="ARBA" id="ARBA00024867"/>
    </source>
</evidence>
<feature type="domain" description="Response regulatory" evidence="8">
    <location>
        <begin position="2"/>
        <end position="118"/>
    </location>
</feature>
<comment type="function">
    <text evidence="5">May play the central regulatory role in sporulation. It may be an element of the effector pathway responsible for the activation of sporulation genes in response to nutritional stress. Spo0A may act in concert with spo0H (a sigma factor) to control the expression of some genes that are critical to the sporulation process.</text>
</comment>
<dbReference type="InterPro" id="IPR020449">
    <property type="entry name" value="Tscrpt_reg_AraC-type_HTH"/>
</dbReference>
<dbReference type="InterPro" id="IPR001789">
    <property type="entry name" value="Sig_transdc_resp-reg_receiver"/>
</dbReference>
<dbReference type="PROSITE" id="PS00041">
    <property type="entry name" value="HTH_ARAC_FAMILY_1"/>
    <property type="match status" value="1"/>
</dbReference>
<evidence type="ECO:0000313" key="9">
    <source>
        <dbReference type="EMBL" id="QNO18531.1"/>
    </source>
</evidence>
<dbReference type="GO" id="GO:0000160">
    <property type="term" value="P:phosphorelay signal transduction system"/>
    <property type="evidence" value="ECO:0007669"/>
    <property type="project" value="InterPro"/>
</dbReference>
<dbReference type="RefSeq" id="WP_212507593.1">
    <property type="nucleotide sequence ID" value="NZ_CP060696.1"/>
</dbReference>
<dbReference type="Gene3D" id="1.10.10.60">
    <property type="entry name" value="Homeodomain-like"/>
    <property type="match status" value="2"/>
</dbReference>
<dbReference type="Pfam" id="PF12833">
    <property type="entry name" value="HTH_18"/>
    <property type="match status" value="1"/>
</dbReference>
<feature type="domain" description="HTH araC/xylS-type" evidence="7">
    <location>
        <begin position="403"/>
        <end position="501"/>
    </location>
</feature>
<dbReference type="InterPro" id="IPR018062">
    <property type="entry name" value="HTH_AraC-typ_CS"/>
</dbReference>
<dbReference type="Proteomes" id="UP000516046">
    <property type="component" value="Chromosome"/>
</dbReference>
<keyword evidence="6" id="KW-0597">Phosphoprotein</keyword>
<dbReference type="SUPFAM" id="SSF46689">
    <property type="entry name" value="Homeodomain-like"/>
    <property type="match status" value="2"/>
</dbReference>
<gene>
    <name evidence="9" type="ORF">H6X83_02440</name>
</gene>
<keyword evidence="3" id="KW-0238">DNA-binding</keyword>
<dbReference type="GO" id="GO:0043565">
    <property type="term" value="F:sequence-specific DNA binding"/>
    <property type="evidence" value="ECO:0007669"/>
    <property type="project" value="InterPro"/>
</dbReference>
<dbReference type="PANTHER" id="PTHR43280:SF10">
    <property type="entry name" value="REGULATORY PROTEIN POCR"/>
    <property type="match status" value="1"/>
</dbReference>
<evidence type="ECO:0000256" key="6">
    <source>
        <dbReference type="PROSITE-ProRule" id="PRU00169"/>
    </source>
</evidence>
<evidence type="ECO:0000259" key="7">
    <source>
        <dbReference type="PROSITE" id="PS01124"/>
    </source>
</evidence>
<dbReference type="PROSITE" id="PS01124">
    <property type="entry name" value="HTH_ARAC_FAMILY_2"/>
    <property type="match status" value="1"/>
</dbReference>
<dbReference type="CDD" id="cd17536">
    <property type="entry name" value="REC_YesN-like"/>
    <property type="match status" value="1"/>
</dbReference>
<evidence type="ECO:0000259" key="8">
    <source>
        <dbReference type="PROSITE" id="PS50110"/>
    </source>
</evidence>